<dbReference type="RefSeq" id="WP_078764158.1">
    <property type="nucleotide sequence ID" value="NZ_FUWS01000023.1"/>
</dbReference>
<dbReference type="Proteomes" id="UP000190637">
    <property type="component" value="Unassembled WGS sequence"/>
</dbReference>
<dbReference type="EMBL" id="FUWS01000023">
    <property type="protein sequence ID" value="SKA39244.1"/>
    <property type="molecule type" value="Genomic_DNA"/>
</dbReference>
<evidence type="ECO:0000313" key="1">
    <source>
        <dbReference type="EMBL" id="SKA39244.1"/>
    </source>
</evidence>
<accession>A0A1T4TFN3</accession>
<sequence length="261" mass="28933">MRQIENLIRPHTGHITRTRVVTGGYGTATTFTVTAERGTWFVKATPNRPGGHLDAARREAAVGPFVTTVSPEIRFTVEDPDWFVVGFEHIDARPADFTPGSPDLPLLVDVLDRLAAIPLPPVAHDWHETRWDRFATEEERALFRGDDLVHADVHGRNVLIDGDGRSRLVDWEWPTRGAGLITLGSVAVQLVAAGHSAESAESWIGRCSAWQRADPDGLDAFARAGSRMMDWFANRHPEDTWLSALADAASTWSHHRARALR</sequence>
<reference evidence="1 2" key="1">
    <citation type="submission" date="2017-02" db="EMBL/GenBank/DDBJ databases">
        <authorList>
            <person name="Peterson S.W."/>
        </authorList>
    </citation>
    <scope>NUCLEOTIDE SEQUENCE [LARGE SCALE GENOMIC DNA]</scope>
    <source>
        <strain evidence="1 2">DSM 45154</strain>
    </source>
</reference>
<dbReference type="InterPro" id="IPR011009">
    <property type="entry name" value="Kinase-like_dom_sf"/>
</dbReference>
<proteinExistence type="predicted"/>
<gene>
    <name evidence="1" type="ORF">SAMN02745673_04947</name>
</gene>
<protein>
    <recommendedName>
        <fullName evidence="3">Phosphotransferase enzyme family protein</fullName>
    </recommendedName>
</protein>
<evidence type="ECO:0008006" key="3">
    <source>
        <dbReference type="Google" id="ProtNLM"/>
    </source>
</evidence>
<dbReference type="SUPFAM" id="SSF56112">
    <property type="entry name" value="Protein kinase-like (PK-like)"/>
    <property type="match status" value="1"/>
</dbReference>
<keyword evidence="2" id="KW-1185">Reference proteome</keyword>
<name>A0A1T4TFN3_9ACTN</name>
<organism evidence="1 2">
    <name type="scientific">Marinactinospora thermotolerans DSM 45154</name>
    <dbReference type="NCBI Taxonomy" id="1122192"/>
    <lineage>
        <taxon>Bacteria</taxon>
        <taxon>Bacillati</taxon>
        <taxon>Actinomycetota</taxon>
        <taxon>Actinomycetes</taxon>
        <taxon>Streptosporangiales</taxon>
        <taxon>Nocardiopsidaceae</taxon>
        <taxon>Marinactinospora</taxon>
    </lineage>
</organism>
<evidence type="ECO:0000313" key="2">
    <source>
        <dbReference type="Proteomes" id="UP000190637"/>
    </source>
</evidence>
<dbReference type="OrthoDB" id="2570531at2"/>
<dbReference type="STRING" id="1122192.SAMN02745673_04947"/>
<dbReference type="AlphaFoldDB" id="A0A1T4TFN3"/>